<dbReference type="Proteomes" id="UP001230504">
    <property type="component" value="Unassembled WGS sequence"/>
</dbReference>
<accession>A0AAD8Q2U3</accession>
<keyword evidence="3" id="KW-1185">Reference proteome</keyword>
<name>A0AAD8Q2U3_9PEZI</name>
<evidence type="ECO:0000313" key="3">
    <source>
        <dbReference type="Proteomes" id="UP001230504"/>
    </source>
</evidence>
<gene>
    <name evidence="2" type="ORF">LY79DRAFT_130583</name>
</gene>
<dbReference type="AlphaFoldDB" id="A0AAD8Q2U3"/>
<evidence type="ECO:0000256" key="1">
    <source>
        <dbReference type="SAM" id="MobiDB-lite"/>
    </source>
</evidence>
<comment type="caution">
    <text evidence="2">The sequence shown here is derived from an EMBL/GenBank/DDBJ whole genome shotgun (WGS) entry which is preliminary data.</text>
</comment>
<organism evidence="2 3">
    <name type="scientific">Colletotrichum navitas</name>
    <dbReference type="NCBI Taxonomy" id="681940"/>
    <lineage>
        <taxon>Eukaryota</taxon>
        <taxon>Fungi</taxon>
        <taxon>Dikarya</taxon>
        <taxon>Ascomycota</taxon>
        <taxon>Pezizomycotina</taxon>
        <taxon>Sordariomycetes</taxon>
        <taxon>Hypocreomycetidae</taxon>
        <taxon>Glomerellales</taxon>
        <taxon>Glomerellaceae</taxon>
        <taxon>Colletotrichum</taxon>
        <taxon>Colletotrichum graminicola species complex</taxon>
    </lineage>
</organism>
<dbReference type="GeneID" id="85435088"/>
<proteinExistence type="predicted"/>
<protein>
    <submittedName>
        <fullName evidence="2">Uncharacterized protein</fullName>
    </submittedName>
</protein>
<sequence length="158" mass="17643">MYVCLAPERRRSPSSGSVGGRRTTHTENLLGWCVLAWDEVATCGMRSNFQGAHDQCLLCAGCAYHPQDSPHQPCQLTPVLFLADFTFWVRKLHLQQIFIWPHAVTSHAGGDSREKPSCRRTAHRSRARLGAGHDLPPKLKIRDGVDLYCRPSGFSGNF</sequence>
<reference evidence="2" key="1">
    <citation type="submission" date="2021-06" db="EMBL/GenBank/DDBJ databases">
        <title>Comparative genomics, transcriptomics and evolutionary studies reveal genomic signatures of adaptation to plant cell wall in hemibiotrophic fungi.</title>
        <authorList>
            <consortium name="DOE Joint Genome Institute"/>
            <person name="Baroncelli R."/>
            <person name="Diaz J.F."/>
            <person name="Benocci T."/>
            <person name="Peng M."/>
            <person name="Battaglia E."/>
            <person name="Haridas S."/>
            <person name="Andreopoulos W."/>
            <person name="Labutti K."/>
            <person name="Pangilinan J."/>
            <person name="Floch G.L."/>
            <person name="Makela M.R."/>
            <person name="Henrissat B."/>
            <person name="Grigoriev I.V."/>
            <person name="Crouch J.A."/>
            <person name="De Vries R.P."/>
            <person name="Sukno S.A."/>
            <person name="Thon M.R."/>
        </authorList>
    </citation>
    <scope>NUCLEOTIDE SEQUENCE</scope>
    <source>
        <strain evidence="2">CBS 125086</strain>
    </source>
</reference>
<dbReference type="EMBL" id="JAHLJV010000019">
    <property type="protein sequence ID" value="KAK1594504.1"/>
    <property type="molecule type" value="Genomic_DNA"/>
</dbReference>
<evidence type="ECO:0000313" key="2">
    <source>
        <dbReference type="EMBL" id="KAK1594504.1"/>
    </source>
</evidence>
<dbReference type="RefSeq" id="XP_060415666.1">
    <property type="nucleotide sequence ID" value="XM_060550848.1"/>
</dbReference>
<feature type="region of interest" description="Disordered" evidence="1">
    <location>
        <begin position="1"/>
        <end position="22"/>
    </location>
</feature>